<feature type="compositionally biased region" description="Basic and acidic residues" evidence="1">
    <location>
        <begin position="54"/>
        <end position="69"/>
    </location>
</feature>
<sequence length="131" mass="13764">STQACFCCETPLLPLPPARRPRESGSALSEPVHGTRRRGRVASAVPRGGASDGDGSKTADQAEPRRAPAEHAAMVPQGAPPRAIRKGEGSCTMRGCRDRRQEHARGASSIADELWQTKRAAAHAAPRPGPG</sequence>
<feature type="compositionally biased region" description="Basic and acidic residues" evidence="1">
    <location>
        <begin position="95"/>
        <end position="105"/>
    </location>
</feature>
<dbReference type="Proteomes" id="UP001189429">
    <property type="component" value="Unassembled WGS sequence"/>
</dbReference>
<dbReference type="EMBL" id="CAUYUJ010001436">
    <property type="protein sequence ID" value="CAK0795920.1"/>
    <property type="molecule type" value="Genomic_DNA"/>
</dbReference>
<gene>
    <name evidence="2" type="ORF">PCOR1329_LOCUS5440</name>
</gene>
<organism evidence="2 3">
    <name type="scientific">Prorocentrum cordatum</name>
    <dbReference type="NCBI Taxonomy" id="2364126"/>
    <lineage>
        <taxon>Eukaryota</taxon>
        <taxon>Sar</taxon>
        <taxon>Alveolata</taxon>
        <taxon>Dinophyceae</taxon>
        <taxon>Prorocentrales</taxon>
        <taxon>Prorocentraceae</taxon>
        <taxon>Prorocentrum</taxon>
    </lineage>
</organism>
<feature type="compositionally biased region" description="Low complexity" evidence="1">
    <location>
        <begin position="122"/>
        <end position="131"/>
    </location>
</feature>
<evidence type="ECO:0000313" key="3">
    <source>
        <dbReference type="Proteomes" id="UP001189429"/>
    </source>
</evidence>
<comment type="caution">
    <text evidence="2">The sequence shown here is derived from an EMBL/GenBank/DDBJ whole genome shotgun (WGS) entry which is preliminary data.</text>
</comment>
<keyword evidence="3" id="KW-1185">Reference proteome</keyword>
<evidence type="ECO:0000256" key="1">
    <source>
        <dbReference type="SAM" id="MobiDB-lite"/>
    </source>
</evidence>
<accession>A0ABN9PZ58</accession>
<name>A0ABN9PZ58_9DINO</name>
<evidence type="ECO:0000313" key="2">
    <source>
        <dbReference type="EMBL" id="CAK0795920.1"/>
    </source>
</evidence>
<reference evidence="2" key="1">
    <citation type="submission" date="2023-10" db="EMBL/GenBank/DDBJ databases">
        <authorList>
            <person name="Chen Y."/>
            <person name="Shah S."/>
            <person name="Dougan E. K."/>
            <person name="Thang M."/>
            <person name="Chan C."/>
        </authorList>
    </citation>
    <scope>NUCLEOTIDE SEQUENCE [LARGE SCALE GENOMIC DNA]</scope>
</reference>
<protein>
    <submittedName>
        <fullName evidence="2">Uncharacterized protein</fullName>
    </submittedName>
</protein>
<proteinExistence type="predicted"/>
<feature type="region of interest" description="Disordered" evidence="1">
    <location>
        <begin position="10"/>
        <end position="131"/>
    </location>
</feature>
<feature type="non-terminal residue" evidence="2">
    <location>
        <position position="1"/>
    </location>
</feature>